<accession>A0ABQ4KHK8</accession>
<proteinExistence type="predicted"/>
<evidence type="ECO:0000313" key="3">
    <source>
        <dbReference type="Proteomes" id="UP000679950"/>
    </source>
</evidence>
<evidence type="ECO:0000313" key="2">
    <source>
        <dbReference type="EMBL" id="GIN57450.1"/>
    </source>
</evidence>
<dbReference type="EMBL" id="BORB01000012">
    <property type="protein sequence ID" value="GIN57450.1"/>
    <property type="molecule type" value="Genomic_DNA"/>
</dbReference>
<protein>
    <recommendedName>
        <fullName evidence="4">Ribosomal protein S18</fullName>
    </recommendedName>
</protein>
<organism evidence="2 3">
    <name type="scientific">Lederbergia ruris</name>
    <dbReference type="NCBI Taxonomy" id="217495"/>
    <lineage>
        <taxon>Bacteria</taxon>
        <taxon>Bacillati</taxon>
        <taxon>Bacillota</taxon>
        <taxon>Bacilli</taxon>
        <taxon>Bacillales</taxon>
        <taxon>Bacillaceae</taxon>
        <taxon>Lederbergia</taxon>
    </lineage>
</organism>
<evidence type="ECO:0008006" key="4">
    <source>
        <dbReference type="Google" id="ProtNLM"/>
    </source>
</evidence>
<gene>
    <name evidence="2" type="ORF">J8TS2_17690</name>
</gene>
<name>A0ABQ4KHK8_9BACI</name>
<dbReference type="Proteomes" id="UP000679950">
    <property type="component" value="Unassembled WGS sequence"/>
</dbReference>
<dbReference type="RefSeq" id="WP_158320546.1">
    <property type="nucleotide sequence ID" value="NZ_BORB01000012.1"/>
</dbReference>
<keyword evidence="3" id="KW-1185">Reference proteome</keyword>
<feature type="region of interest" description="Disordered" evidence="1">
    <location>
        <begin position="48"/>
        <end position="71"/>
    </location>
</feature>
<sequence length="91" mass="11045">MGYIGPVRPYQYQEYDKRILTRRKQHDPMPISTTEKVPLLTPFQRILNRKQSNNQQTIRKKATRDKNLSRKPIHLNEFDFKTKGRHFNEYV</sequence>
<reference evidence="2 3" key="1">
    <citation type="submission" date="2021-03" db="EMBL/GenBank/DDBJ databases">
        <title>Antimicrobial resistance genes in bacteria isolated from Japanese honey, and their potential for conferring macrolide and lincosamide resistance in the American foulbrood pathogen Paenibacillus larvae.</title>
        <authorList>
            <person name="Okamoto M."/>
            <person name="Kumagai M."/>
            <person name="Kanamori H."/>
            <person name="Takamatsu D."/>
        </authorList>
    </citation>
    <scope>NUCLEOTIDE SEQUENCE [LARGE SCALE GENOMIC DNA]</scope>
    <source>
        <strain evidence="2 3">J8TS2</strain>
    </source>
</reference>
<comment type="caution">
    <text evidence="2">The sequence shown here is derived from an EMBL/GenBank/DDBJ whole genome shotgun (WGS) entry which is preliminary data.</text>
</comment>
<evidence type="ECO:0000256" key="1">
    <source>
        <dbReference type="SAM" id="MobiDB-lite"/>
    </source>
</evidence>